<protein>
    <recommendedName>
        <fullName evidence="2">Phosphatidic acid phosphatase type 2/haloperoxidase domain-containing protein</fullName>
    </recommendedName>
</protein>
<feature type="region of interest" description="Disordered" evidence="1">
    <location>
        <begin position="1"/>
        <end position="22"/>
    </location>
</feature>
<dbReference type="SUPFAM" id="SSF48317">
    <property type="entry name" value="Acid phosphatase/Vanadium-dependent haloperoxidase"/>
    <property type="match status" value="1"/>
</dbReference>
<dbReference type="PIRSF" id="PIRSF000897">
    <property type="entry name" value="Acid_Ptase_ClsA"/>
    <property type="match status" value="1"/>
</dbReference>
<sequence length="302" mass="32732">MRSDGISTSASRPSSDRRRAPCAGAAPFCGVSVMTSRGRIMRTAFMTLGLMASAPASAQSLEGVDRPAGEAKPVGYLPKETVDYRLIVGPPPAPDSLVDRIDMSISRRFQAEVDAERWQTAQLDNKTVYPRFVEAFGRPIDRQHSPRLIRLLNRVMRDAADPVWNGKEVFQRPRPYQRYQLTRRCGSSPIPAPDPAPRGGSSYPSGHSVYGWATALLLAEVAPDRAAAVLERGRDYALSRVVCGYHFPSDTEAARAIAAAVLTRLHGDPAFHADLKAAQAEHGAPAVPVPKAARKPVEAQAD</sequence>
<comment type="caution">
    <text evidence="3">The sequence shown here is derived from an EMBL/GenBank/DDBJ whole genome shotgun (WGS) entry which is preliminary data.</text>
</comment>
<dbReference type="GO" id="GO:0030288">
    <property type="term" value="C:outer membrane-bounded periplasmic space"/>
    <property type="evidence" value="ECO:0007669"/>
    <property type="project" value="InterPro"/>
</dbReference>
<dbReference type="EMBL" id="QFNF01000042">
    <property type="protein sequence ID" value="PZO74437.1"/>
    <property type="molecule type" value="Genomic_DNA"/>
</dbReference>
<dbReference type="InterPro" id="IPR036938">
    <property type="entry name" value="PAP2/HPO_sf"/>
</dbReference>
<dbReference type="Proteomes" id="UP000248614">
    <property type="component" value="Unassembled WGS sequence"/>
</dbReference>
<dbReference type="CDD" id="cd03397">
    <property type="entry name" value="PAP2_acid_phosphatase"/>
    <property type="match status" value="1"/>
</dbReference>
<dbReference type="GO" id="GO:0003993">
    <property type="term" value="F:acid phosphatase activity"/>
    <property type="evidence" value="ECO:0007669"/>
    <property type="project" value="InterPro"/>
</dbReference>
<accession>A0A2W4YZ33</accession>
<evidence type="ECO:0000313" key="3">
    <source>
        <dbReference type="EMBL" id="PZO74437.1"/>
    </source>
</evidence>
<dbReference type="AlphaFoldDB" id="A0A2W4YZ33"/>
<dbReference type="Pfam" id="PF01569">
    <property type="entry name" value="PAP2"/>
    <property type="match status" value="1"/>
</dbReference>
<feature type="region of interest" description="Disordered" evidence="1">
    <location>
        <begin position="184"/>
        <end position="203"/>
    </location>
</feature>
<evidence type="ECO:0000256" key="1">
    <source>
        <dbReference type="SAM" id="MobiDB-lite"/>
    </source>
</evidence>
<feature type="region of interest" description="Disordered" evidence="1">
    <location>
        <begin position="282"/>
        <end position="302"/>
    </location>
</feature>
<evidence type="ECO:0000259" key="2">
    <source>
        <dbReference type="SMART" id="SM00014"/>
    </source>
</evidence>
<dbReference type="Gene3D" id="1.20.144.10">
    <property type="entry name" value="Phosphatidic acid phosphatase type 2/haloperoxidase"/>
    <property type="match status" value="1"/>
</dbReference>
<feature type="domain" description="Phosphatidic acid phosphatase type 2/haloperoxidase" evidence="2">
    <location>
        <begin position="149"/>
        <end position="266"/>
    </location>
</feature>
<dbReference type="InterPro" id="IPR001011">
    <property type="entry name" value="Acid_Pase_classA_bac"/>
</dbReference>
<reference evidence="3 4" key="1">
    <citation type="submission" date="2017-08" db="EMBL/GenBank/DDBJ databases">
        <title>Infants hospitalized years apart are colonized by the same room-sourced microbial strains.</title>
        <authorList>
            <person name="Brooks B."/>
            <person name="Olm M.R."/>
            <person name="Firek B.A."/>
            <person name="Baker R."/>
            <person name="Thomas B.C."/>
            <person name="Morowitz M.J."/>
            <person name="Banfield J.F."/>
        </authorList>
    </citation>
    <scope>NUCLEOTIDE SEQUENCE [LARGE SCALE GENOMIC DNA]</scope>
    <source>
        <strain evidence="3">S2_018_000_R3_110</strain>
    </source>
</reference>
<organism evidence="3 4">
    <name type="scientific">Sphingomonas hengshuiensis</name>
    <dbReference type="NCBI Taxonomy" id="1609977"/>
    <lineage>
        <taxon>Bacteria</taxon>
        <taxon>Pseudomonadati</taxon>
        <taxon>Pseudomonadota</taxon>
        <taxon>Alphaproteobacteria</taxon>
        <taxon>Sphingomonadales</taxon>
        <taxon>Sphingomonadaceae</taxon>
        <taxon>Sphingomonas</taxon>
    </lineage>
</organism>
<dbReference type="InterPro" id="IPR000326">
    <property type="entry name" value="PAP2/HPO"/>
</dbReference>
<gene>
    <name evidence="3" type="ORF">DI632_13510</name>
</gene>
<evidence type="ECO:0000313" key="4">
    <source>
        <dbReference type="Proteomes" id="UP000248614"/>
    </source>
</evidence>
<dbReference type="SMART" id="SM00014">
    <property type="entry name" value="acidPPc"/>
    <property type="match status" value="1"/>
</dbReference>
<name>A0A2W4YZ33_9SPHN</name>
<proteinExistence type="predicted"/>